<accession>A0ACA9NRN9</accession>
<comment type="caution">
    <text evidence="1">The sequence shown here is derived from an EMBL/GenBank/DDBJ whole genome shotgun (WGS) entry which is preliminary data.</text>
</comment>
<keyword evidence="2" id="KW-1185">Reference proteome</keyword>
<proteinExistence type="predicted"/>
<name>A0ACA9NRN9_9GLOM</name>
<evidence type="ECO:0000313" key="1">
    <source>
        <dbReference type="EMBL" id="CAG8671445.1"/>
    </source>
</evidence>
<dbReference type="EMBL" id="CAJVPU010019394">
    <property type="protein sequence ID" value="CAG8671445.1"/>
    <property type="molecule type" value="Genomic_DNA"/>
</dbReference>
<gene>
    <name evidence="1" type="ORF">DHETER_LOCUS10202</name>
</gene>
<protein>
    <submittedName>
        <fullName evidence="1">12142_t:CDS:1</fullName>
    </submittedName>
</protein>
<evidence type="ECO:0000313" key="2">
    <source>
        <dbReference type="Proteomes" id="UP000789702"/>
    </source>
</evidence>
<reference evidence="1" key="1">
    <citation type="submission" date="2021-06" db="EMBL/GenBank/DDBJ databases">
        <authorList>
            <person name="Kallberg Y."/>
            <person name="Tangrot J."/>
            <person name="Rosling A."/>
        </authorList>
    </citation>
    <scope>NUCLEOTIDE SEQUENCE</scope>
    <source>
        <strain evidence="1">IL203A</strain>
    </source>
</reference>
<sequence length="69" mass="7897">MLRRSSGNRRNRHQRNMNMTPNLPNPPNINLAAVQLHADFSNGMPNLFESKAIDAQHQEQLNIATELFD</sequence>
<feature type="non-terminal residue" evidence="1">
    <location>
        <position position="69"/>
    </location>
</feature>
<dbReference type="Proteomes" id="UP000789702">
    <property type="component" value="Unassembled WGS sequence"/>
</dbReference>
<organism evidence="1 2">
    <name type="scientific">Dentiscutata heterogama</name>
    <dbReference type="NCBI Taxonomy" id="1316150"/>
    <lineage>
        <taxon>Eukaryota</taxon>
        <taxon>Fungi</taxon>
        <taxon>Fungi incertae sedis</taxon>
        <taxon>Mucoromycota</taxon>
        <taxon>Glomeromycotina</taxon>
        <taxon>Glomeromycetes</taxon>
        <taxon>Diversisporales</taxon>
        <taxon>Gigasporaceae</taxon>
        <taxon>Dentiscutata</taxon>
    </lineage>
</organism>